<name>A0ABS7MLJ3_9ACTN</name>
<keyword evidence="1" id="KW-0812">Transmembrane</keyword>
<dbReference type="Proteomes" id="UP000700908">
    <property type="component" value="Unassembled WGS sequence"/>
</dbReference>
<organism evidence="2 3">
    <name type="scientific">Collinsella ureilytica</name>
    <dbReference type="NCBI Taxonomy" id="2869515"/>
    <lineage>
        <taxon>Bacteria</taxon>
        <taxon>Bacillati</taxon>
        <taxon>Actinomycetota</taxon>
        <taxon>Coriobacteriia</taxon>
        <taxon>Coriobacteriales</taxon>
        <taxon>Coriobacteriaceae</taxon>
        <taxon>Collinsella</taxon>
    </lineage>
</organism>
<keyword evidence="1" id="KW-1133">Transmembrane helix</keyword>
<keyword evidence="3" id="KW-1185">Reference proteome</keyword>
<accession>A0ABS7MLJ3</accession>
<proteinExistence type="predicted"/>
<gene>
    <name evidence="2" type="ORF">K6V98_07775</name>
</gene>
<keyword evidence="1" id="KW-0472">Membrane</keyword>
<protein>
    <submittedName>
        <fullName evidence="2">Uncharacterized protein</fullName>
    </submittedName>
</protein>
<evidence type="ECO:0000313" key="3">
    <source>
        <dbReference type="Proteomes" id="UP000700908"/>
    </source>
</evidence>
<dbReference type="RefSeq" id="WP_222199958.1">
    <property type="nucleotide sequence ID" value="NZ_JAIMFO010000008.1"/>
</dbReference>
<evidence type="ECO:0000256" key="1">
    <source>
        <dbReference type="SAM" id="Phobius"/>
    </source>
</evidence>
<reference evidence="2 3" key="1">
    <citation type="submission" date="2021-08" db="EMBL/GenBank/DDBJ databases">
        <title>Collinsella faecalis sp. nov. isolated from swine faeces.</title>
        <authorList>
            <person name="Oh B.S."/>
            <person name="Lee J.H."/>
        </authorList>
    </citation>
    <scope>NUCLEOTIDE SEQUENCE [LARGE SCALE GENOMIC DNA]</scope>
    <source>
        <strain evidence="2 3">AGMB00827</strain>
    </source>
</reference>
<comment type="caution">
    <text evidence="2">The sequence shown here is derived from an EMBL/GenBank/DDBJ whole genome shotgun (WGS) entry which is preliminary data.</text>
</comment>
<evidence type="ECO:0000313" key="2">
    <source>
        <dbReference type="EMBL" id="MBY4798243.1"/>
    </source>
</evidence>
<dbReference type="EMBL" id="JAIMFO010000008">
    <property type="protein sequence ID" value="MBY4798243.1"/>
    <property type="molecule type" value="Genomic_DNA"/>
</dbReference>
<feature type="transmembrane region" description="Helical" evidence="1">
    <location>
        <begin position="20"/>
        <end position="44"/>
    </location>
</feature>
<sequence>MSAWSDALELVLNRKGRAMFAEIVTGITGFAGLMAANLVGIFFYNK</sequence>